<reference evidence="3" key="1">
    <citation type="submission" date="2023-05" db="EMBL/GenBank/DDBJ databases">
        <title>Sedimentitalea sp. nov. JM2-8.</title>
        <authorList>
            <person name="Huang J."/>
        </authorList>
    </citation>
    <scope>NUCLEOTIDE SEQUENCE [LARGE SCALE GENOMIC DNA]</scope>
    <source>
        <strain evidence="3">KHS03</strain>
    </source>
</reference>
<sequence>MRTLMCLIFWALVIATPTLAKPTLAIKSGAPGAGPIVVEVGSMTPEIAYWITLVPSTLPIGEWKQYHYFAGQTNATVTFDGVPGGDYQVRLHDRSAGYPLYAVLDVAKAAPQATTTGALDGTETITLLSEPYLNEPVRVSLTGLNPDPGVTYWITLIEADEPVGRWRSFHYITGQSEADVVFEKQPRSRNLELRLHQKMQGEPLLSVLSVNVAHRPPAGPASMTATAGPFENGRFRINVALENLSQDAVYSVQVANTALPVGYYVATSTSFTATASHQARIDVRVPGDYALRLVRRGQTEAVIETDIKLANTDQSVKVDPCANLSVGDSDSVARCLTAKSHERWSYQLKSGYPSCNQVQMDLVRAKLSALNAKGAQSYPRGFEALSPIPVPSCVEIADAARLGLGTVLPWTSCARSLTTTPTIDERVSCMESLRNRNRHQAVDLYPTKCIGVEKLLLEAYGRVLDLEGGSKETLSLAGFPIDCDAYGAFMDANERFIEEKSRKELLAAQAEAEKAREKNWLAREIESERAFWRVQRTGEALLHLRNAVHPADQIDETYVSDALITALHFLEPRGTGVVHSANGLVSNLANQMVFHHGVRRVQLHGCKISDGTSTTAVCSATIGMVNFIDFPNESAGGVLGAFLTGMGGQGPRDETFDLKLRHDGKRWQIAELTEPLVNFLLIPPQSAFEHSRPDYSPEECVWMQSVGFNPC</sequence>
<evidence type="ECO:0000313" key="2">
    <source>
        <dbReference type="EMBL" id="MDU9003097.1"/>
    </source>
</evidence>
<accession>A0ABU3VA99</accession>
<dbReference type="Proteomes" id="UP001255416">
    <property type="component" value="Unassembled WGS sequence"/>
</dbReference>
<dbReference type="RefSeq" id="WP_316773688.1">
    <property type="nucleotide sequence ID" value="NZ_JASMWN010000002.1"/>
</dbReference>
<evidence type="ECO:0008006" key="4">
    <source>
        <dbReference type="Google" id="ProtNLM"/>
    </source>
</evidence>
<name>A0ABU3VA99_9RHOB</name>
<feature type="chain" id="PRO_5046158014" description="CARDB domain-containing protein" evidence="1">
    <location>
        <begin position="21"/>
        <end position="711"/>
    </location>
</feature>
<protein>
    <recommendedName>
        <fullName evidence="4">CARDB domain-containing protein</fullName>
    </recommendedName>
</protein>
<feature type="signal peptide" evidence="1">
    <location>
        <begin position="1"/>
        <end position="20"/>
    </location>
</feature>
<keyword evidence="3" id="KW-1185">Reference proteome</keyword>
<organism evidence="2 3">
    <name type="scientific">Sedimentitalea todarodis</name>
    <dbReference type="NCBI Taxonomy" id="1631240"/>
    <lineage>
        <taxon>Bacteria</taxon>
        <taxon>Pseudomonadati</taxon>
        <taxon>Pseudomonadota</taxon>
        <taxon>Alphaproteobacteria</taxon>
        <taxon>Rhodobacterales</taxon>
        <taxon>Paracoccaceae</taxon>
        <taxon>Sedimentitalea</taxon>
    </lineage>
</organism>
<comment type="caution">
    <text evidence="2">The sequence shown here is derived from an EMBL/GenBank/DDBJ whole genome shotgun (WGS) entry which is preliminary data.</text>
</comment>
<gene>
    <name evidence="2" type="ORF">QO231_04415</name>
</gene>
<evidence type="ECO:0000256" key="1">
    <source>
        <dbReference type="SAM" id="SignalP"/>
    </source>
</evidence>
<keyword evidence="1" id="KW-0732">Signal</keyword>
<proteinExistence type="predicted"/>
<dbReference type="EMBL" id="JASMWN010000002">
    <property type="protein sequence ID" value="MDU9003097.1"/>
    <property type="molecule type" value="Genomic_DNA"/>
</dbReference>
<evidence type="ECO:0000313" key="3">
    <source>
        <dbReference type="Proteomes" id="UP001255416"/>
    </source>
</evidence>